<organism evidence="5 6">
    <name type="scientific">Hirundo rustica rustica</name>
    <dbReference type="NCBI Taxonomy" id="333673"/>
    <lineage>
        <taxon>Eukaryota</taxon>
        <taxon>Metazoa</taxon>
        <taxon>Chordata</taxon>
        <taxon>Craniata</taxon>
        <taxon>Vertebrata</taxon>
        <taxon>Euteleostomi</taxon>
        <taxon>Archelosauria</taxon>
        <taxon>Archosauria</taxon>
        <taxon>Dinosauria</taxon>
        <taxon>Saurischia</taxon>
        <taxon>Theropoda</taxon>
        <taxon>Coelurosauria</taxon>
        <taxon>Aves</taxon>
        <taxon>Neognathae</taxon>
        <taxon>Neoaves</taxon>
        <taxon>Telluraves</taxon>
        <taxon>Australaves</taxon>
        <taxon>Passeriformes</taxon>
        <taxon>Sylvioidea</taxon>
        <taxon>Hirundinidae</taxon>
        <taxon>Hirundo</taxon>
    </lineage>
</organism>
<evidence type="ECO:0000256" key="2">
    <source>
        <dbReference type="ARBA" id="ARBA00022989"/>
    </source>
</evidence>
<dbReference type="GO" id="GO:0098609">
    <property type="term" value="P:cell-cell adhesion"/>
    <property type="evidence" value="ECO:0007669"/>
    <property type="project" value="TreeGrafter"/>
</dbReference>
<dbReference type="Gene3D" id="2.60.120.200">
    <property type="match status" value="1"/>
</dbReference>
<dbReference type="SUPFAM" id="SSF49899">
    <property type="entry name" value="Concanavalin A-like lectins/glucanases"/>
    <property type="match status" value="1"/>
</dbReference>
<dbReference type="AlphaFoldDB" id="A0A3M0JEB7"/>
<keyword evidence="6" id="KW-1185">Reference proteome</keyword>
<dbReference type="OrthoDB" id="26203at2759"/>
<feature type="domain" description="Laminin G" evidence="4">
    <location>
        <begin position="1"/>
        <end position="149"/>
    </location>
</feature>
<comment type="caution">
    <text evidence="3">Lacks conserved residue(s) required for the propagation of feature annotation.</text>
</comment>
<comment type="caution">
    <text evidence="5">The sequence shown here is derived from an EMBL/GenBank/DDBJ whole genome shotgun (WGS) entry which is preliminary data.</text>
</comment>
<dbReference type="PANTHER" id="PTHR24026">
    <property type="entry name" value="FAT ATYPICAL CADHERIN-RELATED"/>
    <property type="match status" value="1"/>
</dbReference>
<name>A0A3M0JEB7_HIRRU</name>
<evidence type="ECO:0000313" key="5">
    <source>
        <dbReference type="EMBL" id="RMB99527.1"/>
    </source>
</evidence>
<sequence length="149" mass="16497">MSTRSFPPRSFITFRGLRQRFHFTLGLTFATQERDGLLLYNGRFNERHDFVALEIVDEQLQLTFSAGETTTTVSPFVPGGVSDGQWHRVQLHYYNKPVVGHSGVPQGPSEQKVAVVTVDDCDTAMALRFGPLLGNYSCAAQGTQTGSKK</sequence>
<accession>A0A3M0JEB7</accession>
<keyword evidence="2" id="KW-1133">Transmembrane helix</keyword>
<dbReference type="SMART" id="SM00282">
    <property type="entry name" value="LamG"/>
    <property type="match status" value="1"/>
</dbReference>
<keyword evidence="1" id="KW-0812">Transmembrane</keyword>
<dbReference type="STRING" id="333673.A0A3M0JEB7"/>
<evidence type="ECO:0000259" key="4">
    <source>
        <dbReference type="PROSITE" id="PS50025"/>
    </source>
</evidence>
<protein>
    <recommendedName>
        <fullName evidence="4">Laminin G domain-containing protein</fullName>
    </recommendedName>
</protein>
<keyword evidence="2" id="KW-0472">Membrane</keyword>
<dbReference type="InterPro" id="IPR001791">
    <property type="entry name" value="Laminin_G"/>
</dbReference>
<evidence type="ECO:0000256" key="1">
    <source>
        <dbReference type="ARBA" id="ARBA00022692"/>
    </source>
</evidence>
<dbReference type="CDD" id="cd00110">
    <property type="entry name" value="LamG"/>
    <property type="match status" value="1"/>
</dbReference>
<proteinExistence type="predicted"/>
<evidence type="ECO:0000313" key="6">
    <source>
        <dbReference type="Proteomes" id="UP000269221"/>
    </source>
</evidence>
<dbReference type="PANTHER" id="PTHR24026:SF32">
    <property type="entry name" value="CADHERIN EGF LAG SEVEN-PASS G-TYPE RECEPTOR 2"/>
    <property type="match status" value="1"/>
</dbReference>
<dbReference type="Proteomes" id="UP000269221">
    <property type="component" value="Unassembled WGS sequence"/>
</dbReference>
<dbReference type="Pfam" id="PF02210">
    <property type="entry name" value="Laminin_G_2"/>
    <property type="match status" value="1"/>
</dbReference>
<dbReference type="PROSITE" id="PS50025">
    <property type="entry name" value="LAM_G_DOMAIN"/>
    <property type="match status" value="1"/>
</dbReference>
<dbReference type="EMBL" id="QRBI01000149">
    <property type="protein sequence ID" value="RMB99527.1"/>
    <property type="molecule type" value="Genomic_DNA"/>
</dbReference>
<evidence type="ECO:0000256" key="3">
    <source>
        <dbReference type="PROSITE-ProRule" id="PRU00122"/>
    </source>
</evidence>
<dbReference type="InterPro" id="IPR013320">
    <property type="entry name" value="ConA-like_dom_sf"/>
</dbReference>
<gene>
    <name evidence="5" type="ORF">DUI87_24264</name>
</gene>
<reference evidence="5 6" key="1">
    <citation type="submission" date="2018-07" db="EMBL/GenBank/DDBJ databases">
        <title>A high quality draft genome assembly of the barn swallow (H. rustica rustica).</title>
        <authorList>
            <person name="Formenti G."/>
            <person name="Chiara M."/>
            <person name="Poveda L."/>
            <person name="Francoijs K.-J."/>
            <person name="Bonisoli-Alquati A."/>
            <person name="Canova L."/>
            <person name="Gianfranceschi L."/>
            <person name="Horner D.S."/>
            <person name="Saino N."/>
        </authorList>
    </citation>
    <scope>NUCLEOTIDE SEQUENCE [LARGE SCALE GENOMIC DNA]</scope>
    <source>
        <strain evidence="5">Chelidonia</strain>
        <tissue evidence="5">Blood</tissue>
    </source>
</reference>